<evidence type="ECO:0000313" key="2">
    <source>
        <dbReference type="Proteomes" id="UP000450457"/>
    </source>
</evidence>
<sequence length="288" mass="32865">MKTKKMGEVSFSVQEDHDFSWLEEMGHVFCVFDEQDSGNISFGVEREDGKFFVKYAGAKPMDFSGEPKEAVERLRTAMSVYQQLKHPSVIRLKHHFALKEGYAAVFNWAEGECLHSHWSHGGPAKYTDPTSPYYRFRKLSVPSRLQALDTIFSFHAFVEEQGFVAIDFYDGSILYDFNNDVTTLCDIDFYRKSPTVNDIGEEFWGADRSKSKEEYELGAVIDERTNEYTMGAIAFGLLGGETDHSFSKWEAGEGLFEVAGKAVGEDRGTRYSSVRAFKEAWEEARRRC</sequence>
<proteinExistence type="predicted"/>
<dbReference type="Gene3D" id="1.10.510.10">
    <property type="entry name" value="Transferase(Phosphotransferase) domain 1"/>
    <property type="match status" value="1"/>
</dbReference>
<dbReference type="GeneID" id="78006630"/>
<accession>A0A845FA29</accession>
<dbReference type="InterPro" id="IPR011009">
    <property type="entry name" value="Kinase-like_dom_sf"/>
</dbReference>
<keyword evidence="1" id="KW-0723">Serine/threonine-protein kinase</keyword>
<keyword evidence="1" id="KW-0418">Kinase</keyword>
<reference evidence="1 2" key="1">
    <citation type="submission" date="2019-11" db="EMBL/GenBank/DDBJ databases">
        <title>Genome sequences of 17 halophilic strains isolated from different environments.</title>
        <authorList>
            <person name="Furrow R.E."/>
        </authorList>
    </citation>
    <scope>NUCLEOTIDE SEQUENCE [LARGE SCALE GENOMIC DNA]</scope>
    <source>
        <strain evidence="1 2">SL-4</strain>
    </source>
</reference>
<comment type="caution">
    <text evidence="1">The sequence shown here is derived from an EMBL/GenBank/DDBJ whole genome shotgun (WGS) entry which is preliminary data.</text>
</comment>
<dbReference type="RefSeq" id="WP_160912370.1">
    <property type="nucleotide sequence ID" value="NZ_WMFA01000002.1"/>
</dbReference>
<dbReference type="EMBL" id="WMFA01000002">
    <property type="protein sequence ID" value="MYL70487.1"/>
    <property type="molecule type" value="Genomic_DNA"/>
</dbReference>
<protein>
    <submittedName>
        <fullName evidence="1">Serine/threonine protein kinase</fullName>
    </submittedName>
</protein>
<keyword evidence="1" id="KW-0808">Transferase</keyword>
<dbReference type="OrthoDB" id="334783at2"/>
<dbReference type="GO" id="GO:0004674">
    <property type="term" value="F:protein serine/threonine kinase activity"/>
    <property type="evidence" value="ECO:0007669"/>
    <property type="project" value="UniProtKB-KW"/>
</dbReference>
<organism evidence="1 2">
    <name type="scientific">Halobacillus litoralis</name>
    <dbReference type="NCBI Taxonomy" id="45668"/>
    <lineage>
        <taxon>Bacteria</taxon>
        <taxon>Bacillati</taxon>
        <taxon>Bacillota</taxon>
        <taxon>Bacilli</taxon>
        <taxon>Bacillales</taxon>
        <taxon>Bacillaceae</taxon>
        <taxon>Halobacillus</taxon>
    </lineage>
</organism>
<name>A0A845FA29_9BACI</name>
<dbReference type="SUPFAM" id="SSF56112">
    <property type="entry name" value="Protein kinase-like (PK-like)"/>
    <property type="match status" value="1"/>
</dbReference>
<dbReference type="AlphaFoldDB" id="A0A845FA29"/>
<dbReference type="Proteomes" id="UP000450457">
    <property type="component" value="Unassembled WGS sequence"/>
</dbReference>
<evidence type="ECO:0000313" key="1">
    <source>
        <dbReference type="EMBL" id="MYL70487.1"/>
    </source>
</evidence>
<gene>
    <name evidence="1" type="ORF">GLW00_06490</name>
</gene>